<accession>A0A9D4LJK1</accession>
<reference evidence="1" key="1">
    <citation type="journal article" date="2019" name="bioRxiv">
        <title>The Genome of the Zebra Mussel, Dreissena polymorpha: A Resource for Invasive Species Research.</title>
        <authorList>
            <person name="McCartney M.A."/>
            <person name="Auch B."/>
            <person name="Kono T."/>
            <person name="Mallez S."/>
            <person name="Zhang Y."/>
            <person name="Obille A."/>
            <person name="Becker A."/>
            <person name="Abrahante J.E."/>
            <person name="Garbe J."/>
            <person name="Badalamenti J.P."/>
            <person name="Herman A."/>
            <person name="Mangelson H."/>
            <person name="Liachko I."/>
            <person name="Sullivan S."/>
            <person name="Sone E.D."/>
            <person name="Koren S."/>
            <person name="Silverstein K.A.T."/>
            <person name="Beckman K.B."/>
            <person name="Gohl D.M."/>
        </authorList>
    </citation>
    <scope>NUCLEOTIDE SEQUENCE</scope>
    <source>
        <strain evidence="1">Duluth1</strain>
        <tissue evidence="1">Whole animal</tissue>
    </source>
</reference>
<dbReference type="EMBL" id="JAIWYP010000003">
    <property type="protein sequence ID" value="KAH3858909.1"/>
    <property type="molecule type" value="Genomic_DNA"/>
</dbReference>
<dbReference type="Pfam" id="PF12836">
    <property type="entry name" value="HHH_3"/>
    <property type="match status" value="1"/>
</dbReference>
<evidence type="ECO:0000313" key="1">
    <source>
        <dbReference type="EMBL" id="KAH3858909.1"/>
    </source>
</evidence>
<protein>
    <submittedName>
        <fullName evidence="1">Uncharacterized protein</fullName>
    </submittedName>
</protein>
<gene>
    <name evidence="1" type="ORF">DPMN_101553</name>
</gene>
<proteinExistence type="predicted"/>
<evidence type="ECO:0000313" key="2">
    <source>
        <dbReference type="Proteomes" id="UP000828390"/>
    </source>
</evidence>
<dbReference type="AlphaFoldDB" id="A0A9D4LJK1"/>
<organism evidence="1 2">
    <name type="scientific">Dreissena polymorpha</name>
    <name type="common">Zebra mussel</name>
    <name type="synonym">Mytilus polymorpha</name>
    <dbReference type="NCBI Taxonomy" id="45954"/>
    <lineage>
        <taxon>Eukaryota</taxon>
        <taxon>Metazoa</taxon>
        <taxon>Spiralia</taxon>
        <taxon>Lophotrochozoa</taxon>
        <taxon>Mollusca</taxon>
        <taxon>Bivalvia</taxon>
        <taxon>Autobranchia</taxon>
        <taxon>Heteroconchia</taxon>
        <taxon>Euheterodonta</taxon>
        <taxon>Imparidentia</taxon>
        <taxon>Neoheterodontei</taxon>
        <taxon>Myida</taxon>
        <taxon>Dreissenoidea</taxon>
        <taxon>Dreissenidae</taxon>
        <taxon>Dreissena</taxon>
    </lineage>
</organism>
<keyword evidence="2" id="KW-1185">Reference proteome</keyword>
<dbReference type="Proteomes" id="UP000828390">
    <property type="component" value="Unassembled WGS sequence"/>
</dbReference>
<name>A0A9D4LJK1_DREPO</name>
<comment type="caution">
    <text evidence="1">The sequence shown here is derived from an EMBL/GenBank/DDBJ whole genome shotgun (WGS) entry which is preliminary data.</text>
</comment>
<dbReference type="SUPFAM" id="SSF47781">
    <property type="entry name" value="RuvA domain 2-like"/>
    <property type="match status" value="1"/>
</dbReference>
<sequence length="251" mass="28143">MATYNPTVDLDTTSSDELQTLPGVGKKVADAIIHIRDSEGRMTRELLTQIQHFREFEGFWSMVRFSKSETEKSKGETEVKKKEQVDDGKETIQRWTTVIDQARLSGPLSTPVNSFKSRESGARLRYKDGWNERVEHPYPEYPPMPTHSGMYLGKNGKVEGGGYSYSGFTPMHSGINPSKESKMESGGSTRGTPCPCIRECTLVVGSQVILILMLGWEGQGVICSHPCRQCRMGMGLCHRWCQTGYPLMIRP</sequence>
<dbReference type="InterPro" id="IPR010994">
    <property type="entry name" value="RuvA_2-like"/>
</dbReference>
<dbReference type="Gene3D" id="1.10.150.320">
    <property type="entry name" value="Photosystem II 12 kDa extrinsic protein"/>
    <property type="match status" value="1"/>
</dbReference>
<reference evidence="1" key="2">
    <citation type="submission" date="2020-11" db="EMBL/GenBank/DDBJ databases">
        <authorList>
            <person name="McCartney M.A."/>
            <person name="Auch B."/>
            <person name="Kono T."/>
            <person name="Mallez S."/>
            <person name="Becker A."/>
            <person name="Gohl D.M."/>
            <person name="Silverstein K.A.T."/>
            <person name="Koren S."/>
            <person name="Bechman K.B."/>
            <person name="Herman A."/>
            <person name="Abrahante J.E."/>
            <person name="Garbe J."/>
        </authorList>
    </citation>
    <scope>NUCLEOTIDE SEQUENCE</scope>
    <source>
        <strain evidence="1">Duluth1</strain>
        <tissue evidence="1">Whole animal</tissue>
    </source>
</reference>